<feature type="transmembrane region" description="Helical" evidence="2">
    <location>
        <begin position="597"/>
        <end position="617"/>
    </location>
</feature>
<feature type="transmembrane region" description="Helical" evidence="2">
    <location>
        <begin position="165"/>
        <end position="183"/>
    </location>
</feature>
<dbReference type="RefSeq" id="WP_013787191.1">
    <property type="nucleotide sequence ID" value="NC_015555.1"/>
</dbReference>
<dbReference type="InterPro" id="IPR002931">
    <property type="entry name" value="Transglutaminase-like"/>
</dbReference>
<dbReference type="KEGG" id="txy:Thexy_0382"/>
<dbReference type="Proteomes" id="UP000007239">
    <property type="component" value="Chromosome"/>
</dbReference>
<dbReference type="PANTHER" id="PTHR42736">
    <property type="entry name" value="PROTEIN-GLUTAMINE GAMMA-GLUTAMYLTRANSFERASE"/>
    <property type="match status" value="1"/>
</dbReference>
<evidence type="ECO:0000259" key="3">
    <source>
        <dbReference type="SMART" id="SM00460"/>
    </source>
</evidence>
<dbReference type="InterPro" id="IPR038765">
    <property type="entry name" value="Papain-like_cys_pep_sf"/>
</dbReference>
<feature type="transmembrane region" description="Helical" evidence="2">
    <location>
        <begin position="143"/>
        <end position="159"/>
    </location>
</feature>
<evidence type="ECO:0000256" key="2">
    <source>
        <dbReference type="SAM" id="Phobius"/>
    </source>
</evidence>
<dbReference type="Pfam" id="PF01841">
    <property type="entry name" value="Transglut_core"/>
    <property type="match status" value="1"/>
</dbReference>
<dbReference type="SMART" id="SM00460">
    <property type="entry name" value="TGc"/>
    <property type="match status" value="1"/>
</dbReference>
<keyword evidence="2" id="KW-0812">Transmembrane</keyword>
<dbReference type="AlphaFoldDB" id="F6BGT1"/>
<evidence type="ECO:0000313" key="4">
    <source>
        <dbReference type="EMBL" id="AEF16438.1"/>
    </source>
</evidence>
<dbReference type="HOGENOM" id="CLU_020115_0_0_9"/>
<feature type="transmembrane region" description="Helical" evidence="2">
    <location>
        <begin position="195"/>
        <end position="216"/>
    </location>
</feature>
<organism evidence="4 5">
    <name type="scientific">Thermoanaerobacterium xylanolyticum (strain ATCC 49914 / DSM 7097 / LX-11)</name>
    <dbReference type="NCBI Taxonomy" id="858215"/>
    <lineage>
        <taxon>Bacteria</taxon>
        <taxon>Bacillati</taxon>
        <taxon>Bacillota</taxon>
        <taxon>Clostridia</taxon>
        <taxon>Thermoanaerobacterales</taxon>
        <taxon>Thermoanaerobacteraceae</taxon>
        <taxon>Thermoanaerobacterium</taxon>
    </lineage>
</organism>
<sequence length="716" mass="82530">MKVYTWKFNIIEYIMTSLLTVILSLSVFVGLNFKVDIVEVTSLTLVFVALSTIFLKRPQLVVTFLSTFILVDLYYFYMRKDVLTKVVLEIDKYVNWLYIYMSEPNWPEGFSRLTNKYFFTTVLLSVFLISLVITFLNRILKSYFLTMLFGILVLVFQWYNYVDKAYAFLVFYVAASFINMSVINYQKAGNGKASIASLLVIAILFSSISTAIAYTAPKNFHPLVWQTLNDKFYAAFPFTKTWRNGIGSTSDANSFTTDFSSFSQDLGGPETVSDQVVMRVKADESLYLRGEVFDTYENNKWTNSVVQHSFGRDNYFQPEFDKNIKYTIKSVEIYPVAMDTNIIFSPWQPYHVNISNIYDRSTLAMTTAGRHVKSGYTVQYYKTEISASSLEKDKVVNSSDMSMYLQYPSNLPERVKELALSITKDKKTDYDKVKAIEQYLRNTYKYNLDVPDTPQGRDFVDYFLFDLKQGYCTYFATSMVIMLRTIGLPARYVVGFKMPSQPVLGSEYDIKESYAHAWVEVPFQNSGWVTFEPTAIYQETYAGASSVNNSDVSAVQQKNDSSTVPLTKSNANQNSVQNKPIGGLSKNNTSNKNTHRMVLFVALLLLLAIFAAIRYVLLKRHLSSRRSAFLYYYNKILKRLKRRGFKRYDSETTVEFQNRILDMGFSDFDKITKIYNDLVYGNMEPSEEDIIYIKEYLKKNMGYKKFSGSKPGDLIN</sequence>
<feature type="transmembrane region" description="Helical" evidence="2">
    <location>
        <begin position="37"/>
        <end position="55"/>
    </location>
</feature>
<dbReference type="Pfam" id="PF11992">
    <property type="entry name" value="TgpA_N"/>
    <property type="match status" value="1"/>
</dbReference>
<keyword evidence="5" id="KW-1185">Reference proteome</keyword>
<dbReference type="eggNOG" id="COG1305">
    <property type="taxonomic scope" value="Bacteria"/>
</dbReference>
<gene>
    <name evidence="4" type="ordered locus">Thexy_0382</name>
</gene>
<protein>
    <submittedName>
        <fullName evidence="4">Transglutaminase domain-containing protein</fullName>
    </submittedName>
</protein>
<dbReference type="Gene3D" id="3.10.620.30">
    <property type="match status" value="1"/>
</dbReference>
<feature type="region of interest" description="Disordered" evidence="1">
    <location>
        <begin position="558"/>
        <end position="589"/>
    </location>
</feature>
<name>F6BGT1_THEXL</name>
<keyword evidence="2" id="KW-1133">Transmembrane helix</keyword>
<dbReference type="SUPFAM" id="SSF54001">
    <property type="entry name" value="Cysteine proteinases"/>
    <property type="match status" value="1"/>
</dbReference>
<dbReference type="STRING" id="858215.Thexy_0382"/>
<evidence type="ECO:0000313" key="5">
    <source>
        <dbReference type="Proteomes" id="UP000007239"/>
    </source>
</evidence>
<dbReference type="InterPro" id="IPR052901">
    <property type="entry name" value="Bact_TGase-like"/>
</dbReference>
<proteinExistence type="predicted"/>
<evidence type="ECO:0000256" key="1">
    <source>
        <dbReference type="SAM" id="MobiDB-lite"/>
    </source>
</evidence>
<feature type="compositionally biased region" description="Polar residues" evidence="1">
    <location>
        <begin position="558"/>
        <end position="578"/>
    </location>
</feature>
<feature type="transmembrane region" description="Helical" evidence="2">
    <location>
        <begin position="60"/>
        <end position="77"/>
    </location>
</feature>
<feature type="domain" description="Transglutaminase-like" evidence="3">
    <location>
        <begin position="464"/>
        <end position="535"/>
    </location>
</feature>
<keyword evidence="2" id="KW-0472">Membrane</keyword>
<dbReference type="InterPro" id="IPR021878">
    <property type="entry name" value="TgpA_N"/>
</dbReference>
<reference evidence="4" key="1">
    <citation type="submission" date="2011-05" db="EMBL/GenBank/DDBJ databases">
        <title>Complete sequence of Thermoanaerobacterium xylanolyticum LX-11.</title>
        <authorList>
            <consortium name="US DOE Joint Genome Institute"/>
            <person name="Lucas S."/>
            <person name="Han J."/>
            <person name="Lapidus A."/>
            <person name="Cheng J.-F."/>
            <person name="Goodwin L."/>
            <person name="Pitluck S."/>
            <person name="Peters L."/>
            <person name="Mikhailova N."/>
            <person name="Lu M."/>
            <person name="Han C."/>
            <person name="Tapia R."/>
            <person name="Land M."/>
            <person name="Hauser L."/>
            <person name="Kyrpides N."/>
            <person name="Ivanova N."/>
            <person name="Pagani I."/>
            <person name="Hemme C."/>
            <person name="Woyke T."/>
        </authorList>
    </citation>
    <scope>NUCLEOTIDE SEQUENCE</scope>
    <source>
        <strain evidence="4">LX-11</strain>
    </source>
</reference>
<accession>F6BGT1</accession>
<feature type="transmembrane region" description="Helical" evidence="2">
    <location>
        <begin position="12"/>
        <end position="31"/>
    </location>
</feature>
<dbReference type="EMBL" id="CP002739">
    <property type="protein sequence ID" value="AEF16438.1"/>
    <property type="molecule type" value="Genomic_DNA"/>
</dbReference>
<dbReference type="PANTHER" id="PTHR42736:SF1">
    <property type="entry name" value="PROTEIN-GLUTAMINE GAMMA-GLUTAMYLTRANSFERASE"/>
    <property type="match status" value="1"/>
</dbReference>
<feature type="transmembrane region" description="Helical" evidence="2">
    <location>
        <begin position="117"/>
        <end position="136"/>
    </location>
</feature>